<evidence type="ECO:0000256" key="9">
    <source>
        <dbReference type="ARBA" id="ARBA00037335"/>
    </source>
</evidence>
<dbReference type="NCBIfam" id="NF043035">
    <property type="entry name" value="OxoTetrKin"/>
    <property type="match status" value="1"/>
</dbReference>
<evidence type="ECO:0000256" key="3">
    <source>
        <dbReference type="ARBA" id="ARBA00022741"/>
    </source>
</evidence>
<keyword evidence="6" id="KW-0119">Carbohydrate metabolism</keyword>
<dbReference type="InterPro" id="IPR031475">
    <property type="entry name" value="NBD_C"/>
</dbReference>
<dbReference type="OrthoDB" id="191465at2"/>
<evidence type="ECO:0000256" key="11">
    <source>
        <dbReference type="ARBA" id="ARBA00039461"/>
    </source>
</evidence>
<dbReference type="EC" id="2.7.1.217" evidence="10"/>
<dbReference type="InterPro" id="IPR010737">
    <property type="entry name" value="4-carb_acid_sugar_kinase_N"/>
</dbReference>
<feature type="domain" description="Four-carbon acid sugar kinase nucleotide binding" evidence="14">
    <location>
        <begin position="250"/>
        <end position="401"/>
    </location>
</feature>
<dbReference type="SUPFAM" id="SSF142764">
    <property type="entry name" value="YgbK-like"/>
    <property type="match status" value="1"/>
</dbReference>
<evidence type="ECO:0000259" key="13">
    <source>
        <dbReference type="Pfam" id="PF07005"/>
    </source>
</evidence>
<evidence type="ECO:0000256" key="1">
    <source>
        <dbReference type="ARBA" id="ARBA00005715"/>
    </source>
</evidence>
<evidence type="ECO:0000256" key="4">
    <source>
        <dbReference type="ARBA" id="ARBA00022777"/>
    </source>
</evidence>
<dbReference type="Pfam" id="PF17042">
    <property type="entry name" value="NBD_C"/>
    <property type="match status" value="1"/>
</dbReference>
<dbReference type="Proteomes" id="UP000437709">
    <property type="component" value="Unassembled WGS sequence"/>
</dbReference>
<evidence type="ECO:0000313" key="15">
    <source>
        <dbReference type="EMBL" id="MPV36286.1"/>
    </source>
</evidence>
<accession>A0A6N7EJB7</accession>
<dbReference type="RefSeq" id="WP_152196073.1">
    <property type="nucleotide sequence ID" value="NZ_VUKD01000004.1"/>
</dbReference>
<keyword evidence="4 15" id="KW-0418">Kinase</keyword>
<keyword evidence="2" id="KW-0808">Transferase</keyword>
<dbReference type="EMBL" id="WHPC01000009">
    <property type="protein sequence ID" value="MPV36286.1"/>
    <property type="molecule type" value="Genomic_DNA"/>
</dbReference>
<dbReference type="AlphaFoldDB" id="A0A6N7EJB7"/>
<name>A0A6N7EJB7_9MICO</name>
<keyword evidence="3" id="KW-0547">Nucleotide-binding</keyword>
<comment type="similarity">
    <text evidence="1">Belongs to the four-carbon acid sugar kinase family.</text>
</comment>
<evidence type="ECO:0000256" key="6">
    <source>
        <dbReference type="ARBA" id="ARBA00023277"/>
    </source>
</evidence>
<protein>
    <recommendedName>
        <fullName evidence="11">3-oxo-tetronate kinase</fullName>
        <ecNumber evidence="10">2.7.1.217</ecNumber>
    </recommendedName>
    <alternativeName>
        <fullName evidence="12">3-dehydrotetronate 4-kinase</fullName>
    </alternativeName>
</protein>
<dbReference type="InterPro" id="IPR037051">
    <property type="entry name" value="4-carb_acid_sugar_kinase_N_sf"/>
</dbReference>
<keyword evidence="16" id="KW-1185">Reference proteome</keyword>
<keyword evidence="5" id="KW-0067">ATP-binding</keyword>
<sequence length="409" mass="42462">MIRLGAIADDLTGATDLAITLTAAGFRSAVVVGHEAVTTELGEQADAVVVALKSRTSPVDQAVSASLAALDALQRIGAERFYFKYCSTFDSTPEGNIGPVTEALLDALDEDATVVCPSFPANGRTVYQGHLFVGSQPLDESPMRHHPLTPMTDSNLVRLMAAQTRATVGLVPLQEVHRGSSALREVLMSRARDGVRHLVVDAVTDDDLRTVAEAAGHLKLLTGGSGLAQGLDGPRARAQEPITVRDRRRVVLSGSASSMTQTQVRHGLEEGDGVQLDPSALRADLAGCVGGIVARALAGPATPFVVYATAAPSDVRNLDDAPLIEEALGAIAHDLVDRGVDSLVVAGGETSGAVVSALDITDLRLGPTLSPGVAWARAARRSGDDVMVVLKSGNFGGADLFTTAWDGVA</sequence>
<gene>
    <name evidence="15" type="ORF">GB881_04345</name>
</gene>
<evidence type="ECO:0000259" key="14">
    <source>
        <dbReference type="Pfam" id="PF17042"/>
    </source>
</evidence>
<dbReference type="Gene3D" id="3.40.980.20">
    <property type="entry name" value="Four-carbon acid sugar kinase, nucleotide binding domain"/>
    <property type="match status" value="1"/>
</dbReference>
<evidence type="ECO:0000256" key="2">
    <source>
        <dbReference type="ARBA" id="ARBA00022679"/>
    </source>
</evidence>
<comment type="catalytic activity">
    <reaction evidence="7">
        <text>3-dehydro-L-erythronate + ATP = 3-dehydro-4-O-phospho-L-erythronate + ADP + H(+)</text>
        <dbReference type="Rhea" id="RHEA:52552"/>
        <dbReference type="ChEBI" id="CHEBI:15378"/>
        <dbReference type="ChEBI" id="CHEBI:30616"/>
        <dbReference type="ChEBI" id="CHEBI:136592"/>
        <dbReference type="ChEBI" id="CHEBI:136670"/>
        <dbReference type="ChEBI" id="CHEBI:456216"/>
        <dbReference type="EC" id="2.7.1.217"/>
    </reaction>
</comment>
<evidence type="ECO:0000256" key="12">
    <source>
        <dbReference type="ARBA" id="ARBA00041377"/>
    </source>
</evidence>
<dbReference type="Pfam" id="PF07005">
    <property type="entry name" value="SBD_N"/>
    <property type="match status" value="1"/>
</dbReference>
<evidence type="ECO:0000256" key="5">
    <source>
        <dbReference type="ARBA" id="ARBA00022840"/>
    </source>
</evidence>
<reference evidence="15 16" key="1">
    <citation type="submission" date="2019-10" db="EMBL/GenBank/DDBJ databases">
        <title>Georgenia wutianyii sp. nov. and Georgenia yuyongxinii sp. nov. isolated from plateau pika (Ochotona curzoniae) in the Qinghai-Tibet plateau of China.</title>
        <authorList>
            <person name="Tian Z."/>
        </authorList>
    </citation>
    <scope>NUCLEOTIDE SEQUENCE [LARGE SCALE GENOMIC DNA]</scope>
    <source>
        <strain evidence="15 16">JCM 19765</strain>
    </source>
</reference>
<feature type="domain" description="Four-carbon acid sugar kinase N-terminal" evidence="13">
    <location>
        <begin position="4"/>
        <end position="231"/>
    </location>
</feature>
<evidence type="ECO:0000256" key="7">
    <source>
        <dbReference type="ARBA" id="ARBA00035898"/>
    </source>
</evidence>
<comment type="function">
    <text evidence="9">Catalyzes the ATP-dependent phosphorylation of 3-oxo-tetronate to 3-oxo-tetronate 4-phosphate.</text>
</comment>
<dbReference type="InterPro" id="IPR050007">
    <property type="entry name" value="OtnK"/>
</dbReference>
<dbReference type="InterPro" id="IPR042213">
    <property type="entry name" value="NBD_C_sf"/>
</dbReference>
<evidence type="ECO:0000256" key="8">
    <source>
        <dbReference type="ARBA" id="ARBA00036346"/>
    </source>
</evidence>
<organism evidence="15 16">
    <name type="scientific">Georgenia subflava</name>
    <dbReference type="NCBI Taxonomy" id="1622177"/>
    <lineage>
        <taxon>Bacteria</taxon>
        <taxon>Bacillati</taxon>
        <taxon>Actinomycetota</taxon>
        <taxon>Actinomycetes</taxon>
        <taxon>Micrococcales</taxon>
        <taxon>Bogoriellaceae</taxon>
        <taxon>Georgenia</taxon>
    </lineage>
</organism>
<comment type="caution">
    <text evidence="15">The sequence shown here is derived from an EMBL/GenBank/DDBJ whole genome shotgun (WGS) entry which is preliminary data.</text>
</comment>
<dbReference type="Gene3D" id="3.40.50.10840">
    <property type="entry name" value="Putative sugar-binding, N-terminal domain"/>
    <property type="match status" value="1"/>
</dbReference>
<dbReference type="GO" id="GO:0005524">
    <property type="term" value="F:ATP binding"/>
    <property type="evidence" value="ECO:0007669"/>
    <property type="project" value="UniProtKB-KW"/>
</dbReference>
<comment type="catalytic activity">
    <reaction evidence="8">
        <text>3-dehydro-D-erythronate + ATP = 3-dehydro-4-O-phospho-D-erythronate + ADP + H(+)</text>
        <dbReference type="Rhea" id="RHEA:52556"/>
        <dbReference type="ChEBI" id="CHEBI:15378"/>
        <dbReference type="ChEBI" id="CHEBI:30616"/>
        <dbReference type="ChEBI" id="CHEBI:57958"/>
        <dbReference type="ChEBI" id="CHEBI:136593"/>
        <dbReference type="ChEBI" id="CHEBI:456216"/>
        <dbReference type="EC" id="2.7.1.217"/>
    </reaction>
</comment>
<evidence type="ECO:0000313" key="16">
    <source>
        <dbReference type="Proteomes" id="UP000437709"/>
    </source>
</evidence>
<evidence type="ECO:0000256" key="10">
    <source>
        <dbReference type="ARBA" id="ARBA00039095"/>
    </source>
</evidence>
<proteinExistence type="inferred from homology"/>
<dbReference type="GO" id="GO:0016301">
    <property type="term" value="F:kinase activity"/>
    <property type="evidence" value="ECO:0007669"/>
    <property type="project" value="UniProtKB-KW"/>
</dbReference>